<evidence type="ECO:0000259" key="1">
    <source>
        <dbReference type="Pfam" id="PF20033"/>
    </source>
</evidence>
<accession>A0A4Q0MGB5</accession>
<dbReference type="PROSITE" id="PS51257">
    <property type="entry name" value="PROKAR_LIPOPROTEIN"/>
    <property type="match status" value="1"/>
</dbReference>
<dbReference type="EMBL" id="RXOC01000001">
    <property type="protein sequence ID" value="RXF72385.1"/>
    <property type="molecule type" value="Genomic_DNA"/>
</dbReference>
<proteinExistence type="predicted"/>
<dbReference type="Pfam" id="PF20033">
    <property type="entry name" value="DUF6438"/>
    <property type="match status" value="1"/>
</dbReference>
<dbReference type="InterPro" id="IPR045497">
    <property type="entry name" value="DUF6438"/>
</dbReference>
<name>A0A4Q0MGB5_9SPHI</name>
<dbReference type="AlphaFoldDB" id="A0A4Q0MGB5"/>
<evidence type="ECO:0000313" key="3">
    <source>
        <dbReference type="Proteomes" id="UP000290848"/>
    </source>
</evidence>
<protein>
    <recommendedName>
        <fullName evidence="1">DUF6438 domain-containing protein</fullName>
    </recommendedName>
</protein>
<feature type="domain" description="DUF6438" evidence="1">
    <location>
        <begin position="159"/>
        <end position="272"/>
    </location>
</feature>
<dbReference type="Proteomes" id="UP000290848">
    <property type="component" value="Unassembled WGS sequence"/>
</dbReference>
<organism evidence="2 3">
    <name type="scientific">Arcticibacter tournemirensis</name>
    <dbReference type="NCBI Taxonomy" id="699437"/>
    <lineage>
        <taxon>Bacteria</taxon>
        <taxon>Pseudomonadati</taxon>
        <taxon>Bacteroidota</taxon>
        <taxon>Sphingobacteriia</taxon>
        <taxon>Sphingobacteriales</taxon>
        <taxon>Sphingobacteriaceae</taxon>
        <taxon>Arcticibacter</taxon>
    </lineage>
</organism>
<dbReference type="RefSeq" id="WP_128767570.1">
    <property type="nucleotide sequence ID" value="NZ_RXOC01000001.1"/>
</dbReference>
<comment type="caution">
    <text evidence="2">The sequence shown here is derived from an EMBL/GenBank/DDBJ whole genome shotgun (WGS) entry which is preliminary data.</text>
</comment>
<evidence type="ECO:0000313" key="2">
    <source>
        <dbReference type="EMBL" id="RXF72385.1"/>
    </source>
</evidence>
<gene>
    <name evidence="2" type="ORF">EKH83_01260</name>
</gene>
<reference evidence="2 3" key="1">
    <citation type="submission" date="2018-12" db="EMBL/GenBank/DDBJ databases">
        <title>The Draft Genome Sequence of the Soil Bacterium Pedobacter tournemirensis R1.</title>
        <authorList>
            <person name="He J."/>
        </authorList>
    </citation>
    <scope>NUCLEOTIDE SEQUENCE [LARGE SCALE GENOMIC DNA]</scope>
    <source>
        <strain evidence="2 3">R1</strain>
    </source>
</reference>
<sequence>MKKKVYFPVLILILQIFISCIDQSPSKYQSLLIGEWKQVVEPPKPLKNGSGGVVLEPPAGKVLLGYRFFAGNKCESRTGFYRLNPNSRKYGAGRLFLGNRTQYKIEEDSLKIYDPGDRTWYGWKIEGITADTLRLRSNTNLQIRYAKANYESNKRLLYDQIIVSTSGCYGTCPINNTLITSRGDVLYYGEEYNTKEGPQKSKITLSRFKEIEQAFFKANLPSLNEDYFSEWTDDETISVSFIRNGRIIKTVEDYGRAAPTELYWAYTPLRYLYQSLDLDTINNLPLGLNIKVEGFTYGEKICVLKKSEQFYLWSILKNAKITNRPFQKEYKLVFSGQDQLVTVETDGRFYRFILKDGHQKTYDIGFNFITRNPEIIHFREKTVYETSPNTTDFSPPKY</sequence>